<evidence type="ECO:0000256" key="2">
    <source>
        <dbReference type="ARBA" id="ARBA00022801"/>
    </source>
</evidence>
<evidence type="ECO:0000313" key="13">
    <source>
        <dbReference type="EMBL" id="PSR21313.1"/>
    </source>
</evidence>
<dbReference type="GO" id="GO:0005829">
    <property type="term" value="C:cytosol"/>
    <property type="evidence" value="ECO:0007669"/>
    <property type="project" value="TreeGrafter"/>
</dbReference>
<evidence type="ECO:0000259" key="11">
    <source>
        <dbReference type="PROSITE" id="PS51198"/>
    </source>
</evidence>
<dbReference type="PROSITE" id="PS51198">
    <property type="entry name" value="UVRD_HELICASE_ATP_BIND"/>
    <property type="match status" value="1"/>
</dbReference>
<name>A0A2T2WGF4_9FIRM</name>
<evidence type="ECO:0000256" key="4">
    <source>
        <dbReference type="ARBA" id="ARBA00022840"/>
    </source>
</evidence>
<dbReference type="Gene3D" id="3.40.50.300">
    <property type="entry name" value="P-loop containing nucleotide triphosphate hydrolases"/>
    <property type="match status" value="4"/>
</dbReference>
<dbReference type="GO" id="GO:0009338">
    <property type="term" value="C:exodeoxyribonuclease V complex"/>
    <property type="evidence" value="ECO:0007669"/>
    <property type="project" value="TreeGrafter"/>
</dbReference>
<feature type="binding site" evidence="9">
    <location>
        <begin position="41"/>
        <end position="48"/>
    </location>
    <ligand>
        <name>ATP</name>
        <dbReference type="ChEBI" id="CHEBI:30616"/>
    </ligand>
</feature>
<keyword evidence="5" id="KW-0413">Isomerase</keyword>
<dbReference type="GO" id="GO:0005524">
    <property type="term" value="F:ATP binding"/>
    <property type="evidence" value="ECO:0007669"/>
    <property type="project" value="UniProtKB-UniRule"/>
</dbReference>
<dbReference type="PROSITE" id="PS51217">
    <property type="entry name" value="UVRD_HELICASE_CTER"/>
    <property type="match status" value="1"/>
</dbReference>
<feature type="coiled-coil region" evidence="10">
    <location>
        <begin position="287"/>
        <end position="314"/>
    </location>
</feature>
<comment type="caution">
    <text evidence="13">The sequence shown here is derived from an EMBL/GenBank/DDBJ whole genome shotgun (WGS) entry which is preliminary data.</text>
</comment>
<evidence type="ECO:0000256" key="1">
    <source>
        <dbReference type="ARBA" id="ARBA00022741"/>
    </source>
</evidence>
<feature type="domain" description="UvrD-like helicase C-terminal" evidence="12">
    <location>
        <begin position="449"/>
        <end position="740"/>
    </location>
</feature>
<accession>A0A2T2WGF4</accession>
<reference evidence="13 14" key="1">
    <citation type="journal article" date="2014" name="BMC Genomics">
        <title>Comparison of environmental and isolate Sulfobacillus genomes reveals diverse carbon, sulfur, nitrogen, and hydrogen metabolisms.</title>
        <authorList>
            <person name="Justice N.B."/>
            <person name="Norman A."/>
            <person name="Brown C.T."/>
            <person name="Singh A."/>
            <person name="Thomas B.C."/>
            <person name="Banfield J.F."/>
        </authorList>
    </citation>
    <scope>NUCLEOTIDE SEQUENCE [LARGE SCALE GENOMIC DNA]</scope>
    <source>
        <strain evidence="13">AMDSBA3</strain>
    </source>
</reference>
<keyword evidence="2 9" id="KW-0378">Hydrolase</keyword>
<dbReference type="AlphaFoldDB" id="A0A2T2WGF4"/>
<keyword evidence="3 9" id="KW-0347">Helicase</keyword>
<dbReference type="InterPro" id="IPR014016">
    <property type="entry name" value="UvrD-like_ATP-bd"/>
</dbReference>
<evidence type="ECO:0000313" key="14">
    <source>
        <dbReference type="Proteomes" id="UP000241848"/>
    </source>
</evidence>
<gene>
    <name evidence="13" type="ORF">C7B45_11410</name>
</gene>
<comment type="catalytic activity">
    <reaction evidence="8">
        <text>ATP + H2O = ADP + phosphate + H(+)</text>
        <dbReference type="Rhea" id="RHEA:13065"/>
        <dbReference type="ChEBI" id="CHEBI:15377"/>
        <dbReference type="ChEBI" id="CHEBI:15378"/>
        <dbReference type="ChEBI" id="CHEBI:30616"/>
        <dbReference type="ChEBI" id="CHEBI:43474"/>
        <dbReference type="ChEBI" id="CHEBI:456216"/>
        <dbReference type="EC" id="5.6.2.4"/>
    </reaction>
</comment>
<evidence type="ECO:0000256" key="10">
    <source>
        <dbReference type="SAM" id="Coils"/>
    </source>
</evidence>
<feature type="domain" description="UvrD-like helicase ATP-binding" evidence="11">
    <location>
        <begin position="20"/>
        <end position="448"/>
    </location>
</feature>
<dbReference type="EC" id="5.6.2.4" evidence="7"/>
<evidence type="ECO:0000256" key="7">
    <source>
        <dbReference type="ARBA" id="ARBA00034808"/>
    </source>
</evidence>
<organism evidence="13 14">
    <name type="scientific">Sulfobacillus acidophilus</name>
    <dbReference type="NCBI Taxonomy" id="53633"/>
    <lineage>
        <taxon>Bacteria</taxon>
        <taxon>Bacillati</taxon>
        <taxon>Bacillota</taxon>
        <taxon>Clostridia</taxon>
        <taxon>Eubacteriales</taxon>
        <taxon>Clostridiales Family XVII. Incertae Sedis</taxon>
        <taxon>Sulfobacillus</taxon>
    </lineage>
</organism>
<evidence type="ECO:0000256" key="6">
    <source>
        <dbReference type="ARBA" id="ARBA00034617"/>
    </source>
</evidence>
<dbReference type="InterPro" id="IPR027417">
    <property type="entry name" value="P-loop_NTPase"/>
</dbReference>
<dbReference type="SUPFAM" id="SSF52540">
    <property type="entry name" value="P-loop containing nucleoside triphosphate hydrolases"/>
    <property type="match status" value="1"/>
</dbReference>
<dbReference type="GO" id="GO:0043138">
    <property type="term" value="F:3'-5' DNA helicase activity"/>
    <property type="evidence" value="ECO:0007669"/>
    <property type="project" value="UniProtKB-EC"/>
</dbReference>
<evidence type="ECO:0000259" key="12">
    <source>
        <dbReference type="PROSITE" id="PS51217"/>
    </source>
</evidence>
<dbReference type="EMBL" id="PXYV01000037">
    <property type="protein sequence ID" value="PSR21313.1"/>
    <property type="molecule type" value="Genomic_DNA"/>
</dbReference>
<dbReference type="Proteomes" id="UP000241848">
    <property type="component" value="Unassembled WGS sequence"/>
</dbReference>
<dbReference type="InterPro" id="IPR014017">
    <property type="entry name" value="DNA_helicase_UvrD-like_C"/>
</dbReference>
<proteinExistence type="predicted"/>
<dbReference type="PANTHER" id="PTHR11070">
    <property type="entry name" value="UVRD / RECB / PCRA DNA HELICASE FAMILY MEMBER"/>
    <property type="match status" value="1"/>
</dbReference>
<dbReference type="InterPro" id="IPR000212">
    <property type="entry name" value="DNA_helicase_UvrD/REP"/>
</dbReference>
<evidence type="ECO:0000256" key="8">
    <source>
        <dbReference type="ARBA" id="ARBA00048988"/>
    </source>
</evidence>
<dbReference type="GO" id="GO:0000725">
    <property type="term" value="P:recombinational repair"/>
    <property type="evidence" value="ECO:0007669"/>
    <property type="project" value="TreeGrafter"/>
</dbReference>
<evidence type="ECO:0000256" key="5">
    <source>
        <dbReference type="ARBA" id="ARBA00023235"/>
    </source>
</evidence>
<dbReference type="GO" id="GO:0003677">
    <property type="term" value="F:DNA binding"/>
    <property type="evidence" value="ECO:0007669"/>
    <property type="project" value="InterPro"/>
</dbReference>
<sequence length="828" mass="95842">MRPMRSFWHFGLRRRAVRMMLTDAGQRDEVRYSAVNLLVEAGAGTGKTTLLIDRVIDAIVRRRIPLSRMLLITFMDKAQEEMRQRLKSRLEELLAADGQSSDERQLLSAALANLADAAITTIHGFCHRLLTEFGIDFGIPAGFRVMDDIETEHLWNETFGQWVQQIETTVHAETFVRLLHAGIDWRHLRQWAWQISHWPEVPPVVAEFPDVTRFVGNYARAAAGYWHRAEEDALESDRGRQQIFAIRDEFRWLSRMPESQWPRMLAQWTTGLSPRGSKKNWAHPEWLVAQKEWVQQLKDDLARLRQQLSDAYLADWVNLIGREFLPYWRRTRFEGLTLTYDDLLWEANRVSRDPGVWSRIRTRYQLILVDEFQDTDGIQAAIIRRLVAPVGSDQLSREDQGRLFLVGDPKQSIYRFRGADVETYAAVRQELLNTGGQVVPIFQNFRSQAAILHYVNELFARRWPSSPDATKPFVPVFYPLMPTVPADERVRLRVVRLADGESAHAKREAEAYAIANLVKQAVQEGWPVRVGTTVRPLAYSDIAVIVPQRTELDVYRQALRAQSIPVSNQTGRRFFQQDEIRGLSHLFRALENPQDGLAAAAWLLSPWVGLSYDILLGHRNAGGSWNYLQSDRGDPLVLTWWERLACWHDQYWRVDAETVLDWALQTSSLLQVLQEREDWAALANLAEMRRLCRDLGDRWGVWEFSRWFCSQVNEGNPFEEGPVPGVADAVLISTVHQAKGLEWPMVIVANWTPKKTALEPGIHYNARLNQVALHHDPWESQNWHALDHDHREREVAEADRLLYVALTRARDYLWFYASFLDDEVLLDE</sequence>
<comment type="catalytic activity">
    <reaction evidence="6">
        <text>Couples ATP hydrolysis with the unwinding of duplex DNA by translocating in the 3'-5' direction.</text>
        <dbReference type="EC" id="5.6.2.4"/>
    </reaction>
</comment>
<dbReference type="Pfam" id="PF00580">
    <property type="entry name" value="UvrD-helicase"/>
    <property type="match status" value="1"/>
</dbReference>
<protein>
    <recommendedName>
        <fullName evidence="7">DNA 3'-5' helicase</fullName>
        <ecNumber evidence="7">5.6.2.4</ecNumber>
    </recommendedName>
</protein>
<keyword evidence="10" id="KW-0175">Coiled coil</keyword>
<evidence type="ECO:0000256" key="9">
    <source>
        <dbReference type="PROSITE-ProRule" id="PRU00560"/>
    </source>
</evidence>
<dbReference type="GO" id="GO:0016787">
    <property type="term" value="F:hydrolase activity"/>
    <property type="evidence" value="ECO:0007669"/>
    <property type="project" value="UniProtKB-UniRule"/>
</dbReference>
<dbReference type="Pfam" id="PF13361">
    <property type="entry name" value="UvrD_C"/>
    <property type="match status" value="2"/>
</dbReference>
<dbReference type="PANTHER" id="PTHR11070:SF23">
    <property type="entry name" value="RECBCD ENZYME SUBUNIT RECB"/>
    <property type="match status" value="1"/>
</dbReference>
<keyword evidence="1 9" id="KW-0547">Nucleotide-binding</keyword>
<evidence type="ECO:0000256" key="3">
    <source>
        <dbReference type="ARBA" id="ARBA00022806"/>
    </source>
</evidence>
<keyword evidence="4 9" id="KW-0067">ATP-binding</keyword>